<feature type="transmembrane region" description="Helical" evidence="1">
    <location>
        <begin position="5"/>
        <end position="23"/>
    </location>
</feature>
<evidence type="ECO:0000313" key="2">
    <source>
        <dbReference type="EMBL" id="SDQ20875.1"/>
    </source>
</evidence>
<accession>A0A1H0Z0B5</accession>
<dbReference type="AlphaFoldDB" id="A0A1H0Z0B5"/>
<dbReference type="RefSeq" id="WP_035020107.1">
    <property type="nucleotide sequence ID" value="NZ_CP084916.1"/>
</dbReference>
<keyword evidence="1" id="KW-1133">Transmembrane helix</keyword>
<evidence type="ECO:0000313" key="3">
    <source>
        <dbReference type="Proteomes" id="UP000199481"/>
    </source>
</evidence>
<dbReference type="OrthoDB" id="2157490at2"/>
<dbReference type="EMBL" id="FNJW01000008">
    <property type="protein sequence ID" value="SDQ20875.1"/>
    <property type="molecule type" value="Genomic_DNA"/>
</dbReference>
<reference evidence="3" key="1">
    <citation type="submission" date="2016-10" db="EMBL/GenBank/DDBJ databases">
        <authorList>
            <person name="Varghese N."/>
            <person name="Submissions S."/>
        </authorList>
    </citation>
    <scope>NUCLEOTIDE SEQUENCE [LARGE SCALE GENOMIC DNA]</scope>
    <source>
        <strain evidence="3">MPL-11</strain>
    </source>
</reference>
<protein>
    <submittedName>
        <fullName evidence="2">Uncharacterized protein</fullName>
    </submittedName>
</protein>
<name>A0A1H0Z0B5_9LACT</name>
<dbReference type="Proteomes" id="UP000199481">
    <property type="component" value="Unassembled WGS sequence"/>
</dbReference>
<organism evidence="2 3">
    <name type="scientific">Carnobacterium viridans</name>
    <dbReference type="NCBI Taxonomy" id="174587"/>
    <lineage>
        <taxon>Bacteria</taxon>
        <taxon>Bacillati</taxon>
        <taxon>Bacillota</taxon>
        <taxon>Bacilli</taxon>
        <taxon>Lactobacillales</taxon>
        <taxon>Carnobacteriaceae</taxon>
        <taxon>Carnobacterium</taxon>
    </lineage>
</organism>
<feature type="transmembrane region" description="Helical" evidence="1">
    <location>
        <begin position="35"/>
        <end position="63"/>
    </location>
</feature>
<keyword evidence="1" id="KW-0472">Membrane</keyword>
<sequence length="69" mass="7866">MLKRIVIGSFFVSIAYFLVYFFVPALKNAVYSGGFWAILHALMGVILIVGIFGIILYVLYYLFSDPHKK</sequence>
<keyword evidence="1" id="KW-0812">Transmembrane</keyword>
<keyword evidence="3" id="KW-1185">Reference proteome</keyword>
<evidence type="ECO:0000256" key="1">
    <source>
        <dbReference type="SAM" id="Phobius"/>
    </source>
</evidence>
<gene>
    <name evidence="2" type="ORF">SAMN04487752_1249</name>
</gene>
<proteinExistence type="predicted"/>